<keyword evidence="3" id="KW-0832">Ubl conjugation</keyword>
<evidence type="ECO:0000259" key="6">
    <source>
        <dbReference type="Pfam" id="PF25561"/>
    </source>
</evidence>
<evidence type="ECO:0008006" key="9">
    <source>
        <dbReference type="Google" id="ProtNLM"/>
    </source>
</evidence>
<protein>
    <recommendedName>
        <fullName evidence="9">DUF3504 domain-containing protein</fullName>
    </recommendedName>
</protein>
<feature type="compositionally biased region" description="Polar residues" evidence="4">
    <location>
        <begin position="113"/>
        <end position="122"/>
    </location>
</feature>
<dbReference type="InterPro" id="IPR021893">
    <property type="entry name" value="ZMYM2-like_C"/>
</dbReference>
<evidence type="ECO:0000313" key="8">
    <source>
        <dbReference type="Proteomes" id="UP001187415"/>
    </source>
</evidence>
<comment type="caution">
    <text evidence="7">The sequence shown here is derived from an EMBL/GenBank/DDBJ whole genome shotgun (WGS) entry which is preliminary data.</text>
</comment>
<feature type="region of interest" description="Disordered" evidence="4">
    <location>
        <begin position="41"/>
        <end position="64"/>
    </location>
</feature>
<dbReference type="Proteomes" id="UP001187415">
    <property type="component" value="Unassembled WGS sequence"/>
</dbReference>
<evidence type="ECO:0000256" key="1">
    <source>
        <dbReference type="ARBA" id="ARBA00022499"/>
    </source>
</evidence>
<dbReference type="AlphaFoldDB" id="A0AA88S1K8"/>
<evidence type="ECO:0000259" key="5">
    <source>
        <dbReference type="Pfam" id="PF12012"/>
    </source>
</evidence>
<feature type="domain" description="QRICH1-like" evidence="6">
    <location>
        <begin position="187"/>
        <end position="292"/>
    </location>
</feature>
<name>A0AA88S1K8_CHASR</name>
<dbReference type="Pfam" id="PF12012">
    <property type="entry name" value="DUF3504"/>
    <property type="match status" value="1"/>
</dbReference>
<accession>A0AA88S1K8</accession>
<dbReference type="PANTHER" id="PTHR45736:SF5">
    <property type="entry name" value="ZINC FINGER MYM-TYPE PROTEIN 4"/>
    <property type="match status" value="1"/>
</dbReference>
<feature type="compositionally biased region" description="Polar residues" evidence="4">
    <location>
        <begin position="41"/>
        <end position="51"/>
    </location>
</feature>
<organism evidence="7 8">
    <name type="scientific">Channa striata</name>
    <name type="common">Snakehead murrel</name>
    <name type="synonym">Ophicephalus striatus</name>
    <dbReference type="NCBI Taxonomy" id="64152"/>
    <lineage>
        <taxon>Eukaryota</taxon>
        <taxon>Metazoa</taxon>
        <taxon>Chordata</taxon>
        <taxon>Craniata</taxon>
        <taxon>Vertebrata</taxon>
        <taxon>Euteleostomi</taxon>
        <taxon>Actinopterygii</taxon>
        <taxon>Neopterygii</taxon>
        <taxon>Teleostei</taxon>
        <taxon>Neoteleostei</taxon>
        <taxon>Acanthomorphata</taxon>
        <taxon>Anabantaria</taxon>
        <taxon>Anabantiformes</taxon>
        <taxon>Channoidei</taxon>
        <taxon>Channidae</taxon>
        <taxon>Channa</taxon>
    </lineage>
</organism>
<reference evidence="7" key="1">
    <citation type="submission" date="2023-07" db="EMBL/GenBank/DDBJ databases">
        <title>Chromosome-level Genome Assembly of Striped Snakehead (Channa striata).</title>
        <authorList>
            <person name="Liu H."/>
        </authorList>
    </citation>
    <scope>NUCLEOTIDE SEQUENCE</scope>
    <source>
        <strain evidence="7">Gz</strain>
        <tissue evidence="7">Muscle</tissue>
    </source>
</reference>
<dbReference type="EMBL" id="JAUPFM010000016">
    <property type="protein sequence ID" value="KAK2826357.1"/>
    <property type="molecule type" value="Genomic_DNA"/>
</dbReference>
<feature type="region of interest" description="Disordered" evidence="4">
    <location>
        <begin position="111"/>
        <end position="178"/>
    </location>
</feature>
<evidence type="ECO:0000313" key="7">
    <source>
        <dbReference type="EMBL" id="KAK2826357.1"/>
    </source>
</evidence>
<dbReference type="PANTHER" id="PTHR45736">
    <property type="entry name" value="ZINC FINGER MYM-TYPE PROTEIN"/>
    <property type="match status" value="1"/>
</dbReference>
<keyword evidence="8" id="KW-1185">Reference proteome</keyword>
<dbReference type="InterPro" id="IPR057926">
    <property type="entry name" value="QRICH1_dom"/>
</dbReference>
<sequence length="493" mass="55283">MNMYSQHTPVPMAVPMPVPVPIVVPPQNKDVKEAAVQSESLAVTEGEQNNLDISSSDQSSGYGGDMNSVVVNPIVSEDEKIQMVTQVNLAFTGITESITESADPKLNALPEEITTSEPSPSVSAECPPSSPMMDLESDFPPESLGQKSSAPQRGVKRPREGFSSRKRGRRRTGSLNRSSLVSPAVSKLNYLYGVKAWKSWVQQHNKQAPESNRVHLKEDILQCDSDELSFALSCFIKEVRRPNGEAYSPDSIFYLCLGIQQFLFMKGRIENIFTDKLYSQFATEITGMLQHWKPKLLPSGAVVSSRIEESYLWECKQLGAYSPIVLLNTLLFFCTKSFGFTTLVQHQSLSFTNFTRCSKSCTRGGKVHYLHYQGSSAATPSREEPERLRKRQAENKADLEMLENVTNPLHCPVRLYEFYLSRCPETVKKRSDMFYLQPEQNVHTNSSHWYTCQPLEDCTLQSMLTRILAVREVPREKEAAQHLSSATSGESSL</sequence>
<keyword evidence="1" id="KW-1017">Isopeptide bond</keyword>
<evidence type="ECO:0000256" key="2">
    <source>
        <dbReference type="ARBA" id="ARBA00022553"/>
    </source>
</evidence>
<evidence type="ECO:0000256" key="4">
    <source>
        <dbReference type="SAM" id="MobiDB-lite"/>
    </source>
</evidence>
<keyword evidence="2" id="KW-0597">Phosphoprotein</keyword>
<evidence type="ECO:0000256" key="3">
    <source>
        <dbReference type="ARBA" id="ARBA00022843"/>
    </source>
</evidence>
<dbReference type="InterPro" id="IPR051284">
    <property type="entry name" value="ZnF_MYMT-QRICH1"/>
</dbReference>
<proteinExistence type="predicted"/>
<dbReference type="Pfam" id="PF25561">
    <property type="entry name" value="QRICH1"/>
    <property type="match status" value="1"/>
</dbReference>
<feature type="domain" description="ZMYM2-like/QRICH1 C-terminal" evidence="5">
    <location>
        <begin position="304"/>
        <end position="469"/>
    </location>
</feature>
<gene>
    <name evidence="7" type="ORF">Q5P01_020571</name>
</gene>